<dbReference type="InterPro" id="IPR008918">
    <property type="entry name" value="HhH2"/>
</dbReference>
<dbReference type="Gene3D" id="1.10.150.20">
    <property type="entry name" value="5' to 3' exonuclease, C-terminal subdomain"/>
    <property type="match status" value="1"/>
</dbReference>
<evidence type="ECO:0000259" key="4">
    <source>
        <dbReference type="SMART" id="SM00475"/>
    </source>
</evidence>
<evidence type="ECO:0000313" key="5">
    <source>
        <dbReference type="EMBL" id="TCO41719.1"/>
    </source>
</evidence>
<dbReference type="InterPro" id="IPR020046">
    <property type="entry name" value="5-3_exonucl_a-hlix_arch_N"/>
</dbReference>
<dbReference type="Pfam" id="PF01367">
    <property type="entry name" value="5_3_exonuc"/>
    <property type="match status" value="1"/>
</dbReference>
<dbReference type="InterPro" id="IPR002421">
    <property type="entry name" value="5-3_exonuclease"/>
</dbReference>
<keyword evidence="3" id="KW-0238">DNA-binding</keyword>
<dbReference type="SUPFAM" id="SSF88723">
    <property type="entry name" value="PIN domain-like"/>
    <property type="match status" value="1"/>
</dbReference>
<dbReference type="EMBL" id="SLWQ01000002">
    <property type="protein sequence ID" value="TCO41719.1"/>
    <property type="molecule type" value="Genomic_DNA"/>
</dbReference>
<dbReference type="Proteomes" id="UP000294862">
    <property type="component" value="Unassembled WGS sequence"/>
</dbReference>
<dbReference type="GO" id="GO:0033567">
    <property type="term" value="P:DNA replication, Okazaki fragment processing"/>
    <property type="evidence" value="ECO:0007669"/>
    <property type="project" value="InterPro"/>
</dbReference>
<dbReference type="PANTHER" id="PTHR42646">
    <property type="entry name" value="FLAP ENDONUCLEASE XNI"/>
    <property type="match status" value="1"/>
</dbReference>
<evidence type="ECO:0000256" key="1">
    <source>
        <dbReference type="ARBA" id="ARBA00022722"/>
    </source>
</evidence>
<dbReference type="GO" id="GO:0017108">
    <property type="term" value="F:5'-flap endonuclease activity"/>
    <property type="evidence" value="ECO:0007669"/>
    <property type="project" value="InterPro"/>
</dbReference>
<comment type="caution">
    <text evidence="5">The sequence shown here is derived from an EMBL/GenBank/DDBJ whole genome shotgun (WGS) entry which is preliminary data.</text>
</comment>
<evidence type="ECO:0000313" key="6">
    <source>
        <dbReference type="Proteomes" id="UP000294862"/>
    </source>
</evidence>
<gene>
    <name evidence="5" type="ORF">EV148_10269</name>
</gene>
<evidence type="ECO:0000256" key="3">
    <source>
        <dbReference type="ARBA" id="ARBA00023125"/>
    </source>
</evidence>
<dbReference type="OrthoDB" id="9806424at2"/>
<accession>A0A4R2ID70</accession>
<keyword evidence="2" id="KW-0378">Hydrolase</keyword>
<dbReference type="CDD" id="cd09898">
    <property type="entry name" value="H3TH_53EXO"/>
    <property type="match status" value="1"/>
</dbReference>
<dbReference type="InterPro" id="IPR036279">
    <property type="entry name" value="5-3_exonuclease_C_sf"/>
</dbReference>
<feature type="domain" description="5'-3' exonuclease" evidence="4">
    <location>
        <begin position="1"/>
        <end position="266"/>
    </location>
</feature>
<dbReference type="Gene3D" id="3.40.50.1010">
    <property type="entry name" value="5'-nuclease"/>
    <property type="match status" value="1"/>
</dbReference>
<dbReference type="InterPro" id="IPR038969">
    <property type="entry name" value="FEN"/>
</dbReference>
<dbReference type="PANTHER" id="PTHR42646:SF2">
    <property type="entry name" value="5'-3' EXONUCLEASE FAMILY PROTEIN"/>
    <property type="match status" value="1"/>
</dbReference>
<proteinExistence type="predicted"/>
<dbReference type="InterPro" id="IPR029060">
    <property type="entry name" value="PIN-like_dom_sf"/>
</dbReference>
<name>A0A4R2ID70_9GAMM</name>
<sequence length="295" mass="31949">MGDTVHLVDGSLYVCRAWFAQVPDAHDADGHPVHAVHGFARFLLDLFERAKPTHVAVAFDESLNTSFRNALYPAYKANRPAAPADLMRQFEGCKAIARALGAAVLSDDQYEADDLIGSALARLREAGFRGVIVSADKDFGQLIGHADEQWDPARNQRWDSAGVKSRLGVHPHQVADYLALTGDAVDNIPGVPGIGAKTAAILLHHFGTLDALLSRAEEVAFLRARGAAAAAMRLREHAELARLSRALTGIALDAPVPASADDYRRKPLDAAIDDLLERMRFGPLTRARVRALREG</sequence>
<keyword evidence="6" id="KW-1185">Reference proteome</keyword>
<organism evidence="5 6">
    <name type="scientific">Dokdonella fugitiva</name>
    <dbReference type="NCBI Taxonomy" id="328517"/>
    <lineage>
        <taxon>Bacteria</taxon>
        <taxon>Pseudomonadati</taxon>
        <taxon>Pseudomonadota</taxon>
        <taxon>Gammaproteobacteria</taxon>
        <taxon>Lysobacterales</taxon>
        <taxon>Rhodanobacteraceae</taxon>
        <taxon>Dokdonella</taxon>
    </lineage>
</organism>
<keyword evidence="1" id="KW-0540">Nuclease</keyword>
<dbReference type="GO" id="GO:0008409">
    <property type="term" value="F:5'-3' exonuclease activity"/>
    <property type="evidence" value="ECO:0007669"/>
    <property type="project" value="InterPro"/>
</dbReference>
<dbReference type="FunFam" id="1.10.150.20:FF:000003">
    <property type="entry name" value="DNA polymerase I"/>
    <property type="match status" value="1"/>
</dbReference>
<evidence type="ECO:0000256" key="2">
    <source>
        <dbReference type="ARBA" id="ARBA00022801"/>
    </source>
</evidence>
<reference evidence="5 6" key="1">
    <citation type="journal article" date="2015" name="Stand. Genomic Sci.">
        <title>Genomic Encyclopedia of Bacterial and Archaeal Type Strains, Phase III: the genomes of soil and plant-associated and newly described type strains.</title>
        <authorList>
            <person name="Whitman W.B."/>
            <person name="Woyke T."/>
            <person name="Klenk H.P."/>
            <person name="Zhou Y."/>
            <person name="Lilburn T.G."/>
            <person name="Beck B.J."/>
            <person name="De Vos P."/>
            <person name="Vandamme P."/>
            <person name="Eisen J.A."/>
            <person name="Garrity G."/>
            <person name="Hugenholtz P."/>
            <person name="Kyrpides N.C."/>
        </authorList>
    </citation>
    <scope>NUCLEOTIDE SEQUENCE [LARGE SCALE GENOMIC DNA]</scope>
    <source>
        <strain evidence="5 6">A3</strain>
    </source>
</reference>
<dbReference type="GO" id="GO:0003677">
    <property type="term" value="F:DNA binding"/>
    <property type="evidence" value="ECO:0007669"/>
    <property type="project" value="UniProtKB-KW"/>
</dbReference>
<dbReference type="AlphaFoldDB" id="A0A4R2ID70"/>
<keyword evidence="5" id="KW-0269">Exonuclease</keyword>
<dbReference type="CDD" id="cd09859">
    <property type="entry name" value="PIN_53EXO"/>
    <property type="match status" value="1"/>
</dbReference>
<dbReference type="Pfam" id="PF02739">
    <property type="entry name" value="5_3_exonuc_N"/>
    <property type="match status" value="1"/>
</dbReference>
<protein>
    <submittedName>
        <fullName evidence="5">5'-3' exonuclease</fullName>
    </submittedName>
</protein>
<dbReference type="InterPro" id="IPR020045">
    <property type="entry name" value="DNA_polI_H3TH"/>
</dbReference>
<dbReference type="SMART" id="SM00475">
    <property type="entry name" value="53EXOc"/>
    <property type="match status" value="1"/>
</dbReference>
<dbReference type="SUPFAM" id="SSF47807">
    <property type="entry name" value="5' to 3' exonuclease, C-terminal subdomain"/>
    <property type="match status" value="1"/>
</dbReference>
<dbReference type="RefSeq" id="WP_131994217.1">
    <property type="nucleotide sequence ID" value="NZ_JACGXM010000018.1"/>
</dbReference>
<dbReference type="SMART" id="SM00279">
    <property type="entry name" value="HhH2"/>
    <property type="match status" value="1"/>
</dbReference>